<gene>
    <name evidence="1" type="ORF">F4827_004677</name>
</gene>
<dbReference type="RefSeq" id="WP_183727540.1">
    <property type="nucleotide sequence ID" value="NZ_JACHBW010000014.1"/>
</dbReference>
<accession>A0A7W9U0I0</accession>
<dbReference type="Proteomes" id="UP000571554">
    <property type="component" value="Unassembled WGS sequence"/>
</dbReference>
<dbReference type="AlphaFoldDB" id="A0A7W9U0I0"/>
<dbReference type="EMBL" id="JACHBW010000014">
    <property type="protein sequence ID" value="MBB6104812.1"/>
    <property type="molecule type" value="Genomic_DNA"/>
</dbReference>
<organism evidence="1 2">
    <name type="scientific">Paraburkholderia bannensis</name>
    <dbReference type="NCBI Taxonomy" id="765414"/>
    <lineage>
        <taxon>Bacteria</taxon>
        <taxon>Pseudomonadati</taxon>
        <taxon>Pseudomonadota</taxon>
        <taxon>Betaproteobacteria</taxon>
        <taxon>Burkholderiales</taxon>
        <taxon>Burkholderiaceae</taxon>
        <taxon>Paraburkholderia</taxon>
    </lineage>
</organism>
<name>A0A7W9U0I0_9BURK</name>
<reference evidence="1 2" key="1">
    <citation type="submission" date="2020-08" db="EMBL/GenBank/DDBJ databases">
        <title>Above-ground endophytic microbial communities from plants in different locations in the United States.</title>
        <authorList>
            <person name="Frank C."/>
        </authorList>
    </citation>
    <scope>NUCLEOTIDE SEQUENCE [LARGE SCALE GENOMIC DNA]</scope>
    <source>
        <strain evidence="1 2">WP4_2_2</strain>
    </source>
</reference>
<proteinExistence type="predicted"/>
<protein>
    <submittedName>
        <fullName evidence="1">Uncharacterized protein</fullName>
    </submittedName>
</protein>
<comment type="caution">
    <text evidence="1">The sequence shown here is derived from an EMBL/GenBank/DDBJ whole genome shotgun (WGS) entry which is preliminary data.</text>
</comment>
<sequence>MRDAVIDFTRIGALLDGCARPAFVVGGAVEDVVALAGALREALAVQWPALVEIVVG</sequence>
<keyword evidence="2" id="KW-1185">Reference proteome</keyword>
<evidence type="ECO:0000313" key="2">
    <source>
        <dbReference type="Proteomes" id="UP000571554"/>
    </source>
</evidence>
<evidence type="ECO:0000313" key="1">
    <source>
        <dbReference type="EMBL" id="MBB6104812.1"/>
    </source>
</evidence>